<dbReference type="Gene3D" id="2.30.130.40">
    <property type="entry name" value="LON domain-like"/>
    <property type="match status" value="1"/>
</dbReference>
<dbReference type="PANTHER" id="PTHR46732">
    <property type="entry name" value="ATP-DEPENDENT PROTEASE LA (LON) DOMAIN PROTEIN"/>
    <property type="match status" value="1"/>
</dbReference>
<gene>
    <name evidence="2" type="ORF">ATL31_1785</name>
</gene>
<dbReference type="OrthoDB" id="25394at2"/>
<dbReference type="InterPro" id="IPR046336">
    <property type="entry name" value="Lon_prtase_N_sf"/>
</dbReference>
<dbReference type="SUPFAM" id="SSF88697">
    <property type="entry name" value="PUA domain-like"/>
    <property type="match status" value="1"/>
</dbReference>
<evidence type="ECO:0000259" key="1">
    <source>
        <dbReference type="PROSITE" id="PS51787"/>
    </source>
</evidence>
<dbReference type="Gene3D" id="1.20.58.1480">
    <property type="match status" value="1"/>
</dbReference>
<dbReference type="RefSeq" id="WP_101395444.1">
    <property type="nucleotide sequence ID" value="NZ_PJNE01000001.1"/>
</dbReference>
<keyword evidence="3" id="KW-1185">Reference proteome</keyword>
<dbReference type="InterPro" id="IPR015947">
    <property type="entry name" value="PUA-like_sf"/>
</dbReference>
<evidence type="ECO:0000313" key="2">
    <source>
        <dbReference type="EMBL" id="PKW26956.1"/>
    </source>
</evidence>
<proteinExistence type="predicted"/>
<feature type="domain" description="Lon N-terminal" evidence="1">
    <location>
        <begin position="1"/>
        <end position="200"/>
    </location>
</feature>
<dbReference type="Proteomes" id="UP000233781">
    <property type="component" value="Unassembled WGS sequence"/>
</dbReference>
<name>A0A2N3YJC8_9MICO</name>
<dbReference type="AlphaFoldDB" id="A0A2N3YJC8"/>
<protein>
    <recommendedName>
        <fullName evidence="1">Lon N-terminal domain-containing protein</fullName>
    </recommendedName>
</protein>
<dbReference type="PROSITE" id="PS51787">
    <property type="entry name" value="LON_N"/>
    <property type="match status" value="1"/>
</dbReference>
<comment type="caution">
    <text evidence="2">The sequence shown here is derived from an EMBL/GenBank/DDBJ whole genome shotgun (WGS) entry which is preliminary data.</text>
</comment>
<dbReference type="EMBL" id="PJNE01000001">
    <property type="protein sequence ID" value="PKW26956.1"/>
    <property type="molecule type" value="Genomic_DNA"/>
</dbReference>
<dbReference type="InterPro" id="IPR003111">
    <property type="entry name" value="Lon_prtase_N"/>
</dbReference>
<dbReference type="Pfam" id="PF02190">
    <property type="entry name" value="LON_substr_bdg"/>
    <property type="match status" value="1"/>
</dbReference>
<accession>A0A2N3YJC8</accession>
<dbReference type="SMART" id="SM00464">
    <property type="entry name" value="LON"/>
    <property type="match status" value="1"/>
</dbReference>
<sequence length="221" mass="23598">MPSLPIFPLGGVLLPGARLPLQLFEPRYLELAQHLAAEPEDERRFGVVLIRKGHEVGPGAARDLHGVGCEARVDAMALAQAEVGTVVHLVARGARRFRLEGIEEGAGTAYLSGSVTWLGEPEATGDVEVAALTTRVLRAHERYLATVGATADPVEAAPHDVAYRVVERMVLDPADRQRILEGADAATRLRAVLSLLSRETAIVKRFGALPTPPDPTGATLN</sequence>
<organism evidence="2 3">
    <name type="scientific">Phycicoccus duodecadis</name>
    <dbReference type="NCBI Taxonomy" id="173053"/>
    <lineage>
        <taxon>Bacteria</taxon>
        <taxon>Bacillati</taxon>
        <taxon>Actinomycetota</taxon>
        <taxon>Actinomycetes</taxon>
        <taxon>Micrococcales</taxon>
        <taxon>Intrasporangiaceae</taxon>
        <taxon>Phycicoccus</taxon>
    </lineage>
</organism>
<reference evidence="2 3" key="1">
    <citation type="submission" date="2017-12" db="EMBL/GenBank/DDBJ databases">
        <title>Sequencing the genomes of 1000 Actinobacteria strains.</title>
        <authorList>
            <person name="Klenk H.-P."/>
        </authorList>
    </citation>
    <scope>NUCLEOTIDE SEQUENCE [LARGE SCALE GENOMIC DNA]</scope>
    <source>
        <strain evidence="2 3">DSM 12806</strain>
    </source>
</reference>
<dbReference type="PANTHER" id="PTHR46732:SF8">
    <property type="entry name" value="ATP-DEPENDENT PROTEASE LA (LON) DOMAIN PROTEIN"/>
    <property type="match status" value="1"/>
</dbReference>
<evidence type="ECO:0000313" key="3">
    <source>
        <dbReference type="Proteomes" id="UP000233781"/>
    </source>
</evidence>